<sequence>MLSLATSKHHAGPSSSAPPGQRHRLATGRARRRPVLAAAAADAPSSSASEPSSSSSSSCSGVSIDASSAAVAPPAGNSTAPRRAAAAPVRMSLRSFVDMDDGGPPRVTSLLDPGAASLADGAAPVDRQHLPLMLYLPGIDGSGLAAARQFPSLLRSFDLRTLVTPPLDRTPFEGLVQIAADFLRAEVPTLPPTRPVYVLGESFGGVLALALAAEVPALVDRLVLVNPATSFKDSLWPVLGPLLPQVPAELYRALPLALAPVLGNPINLLAAGLEGSAGAGLQQMGEQLVGTATNLLQQLPVLAEILPAETLAWKLDLLRQGSVAVEPLLPNIQQRVFLLVGDQDLLIPSKEEGPRLKRALPRAQLRVERGRSHALLQEGGVDLASILEEEGFYVRERCMSAPISKRTATSFGVAAPVELPTPKEVQRYAEQATAFGRRLASPVFISTAPGGARCLGLSQIPVGRPLLLVGNHQTLALDLGVLTEQFLKEQGVLLRGLAHPAIFSQSFGGSGGGSSGSDSEDEQRSGSEGSSSTTSGSGSGRSSGLPAWDPIQGFGDLLSGGGPSFNPLRSLLGSRGEGGGSGSSDGNASRSSASATDGRSAFREFMTTFGAVPVSGFNMHRLLASGEAVLLFPGGVREAYKRRGEDYQLFWPEKSEFIRMAARFGATIVPFAAVGVDDSLNIIADSTQLEALPVVGDALRRRAGSMPQARRGVSAASAEEESFVAPLAAPRLPPGRMYFLFQEPIQTTPEDVKDRARCDELYRQTKASVQEGLGWLLEQRQRDPYRDFLPRLAREAAYPGQQAPTFPVNP</sequence>
<keyword evidence="2" id="KW-0808">Transferase</keyword>
<dbReference type="InterPro" id="IPR029058">
    <property type="entry name" value="AB_hydrolase_fold"/>
</dbReference>
<feature type="compositionally biased region" description="Low complexity" evidence="4">
    <location>
        <begin position="584"/>
        <end position="595"/>
    </location>
</feature>
<organism evidence="6 7">
    <name type="scientific">Micractinium conductrix</name>
    <dbReference type="NCBI Taxonomy" id="554055"/>
    <lineage>
        <taxon>Eukaryota</taxon>
        <taxon>Viridiplantae</taxon>
        <taxon>Chlorophyta</taxon>
        <taxon>core chlorophytes</taxon>
        <taxon>Trebouxiophyceae</taxon>
        <taxon>Chlorellales</taxon>
        <taxon>Chlorellaceae</taxon>
        <taxon>Chlorella clade</taxon>
        <taxon>Micractinium</taxon>
    </lineage>
</organism>
<evidence type="ECO:0000256" key="3">
    <source>
        <dbReference type="ARBA" id="ARBA00023315"/>
    </source>
</evidence>
<feature type="domain" description="AB hydrolase-1" evidence="5">
    <location>
        <begin position="187"/>
        <end position="375"/>
    </location>
</feature>
<dbReference type="Pfam" id="PF03982">
    <property type="entry name" value="DAGAT"/>
    <property type="match status" value="1"/>
</dbReference>
<dbReference type="Proteomes" id="UP000239649">
    <property type="component" value="Unassembled WGS sequence"/>
</dbReference>
<dbReference type="PANTHER" id="PTHR22753:SF14">
    <property type="entry name" value="MONOACYLGLYCEROL_DIACYLGLYCEROL O-ACYLTRANSFERASE"/>
    <property type="match status" value="1"/>
</dbReference>
<dbReference type="Gene3D" id="3.40.50.1820">
    <property type="entry name" value="alpha/beta hydrolase"/>
    <property type="match status" value="1"/>
</dbReference>
<evidence type="ECO:0000256" key="4">
    <source>
        <dbReference type="SAM" id="MobiDB-lite"/>
    </source>
</evidence>
<proteinExistence type="inferred from homology"/>
<dbReference type="GO" id="GO:0004144">
    <property type="term" value="F:diacylglycerol O-acyltransferase activity"/>
    <property type="evidence" value="ECO:0007669"/>
    <property type="project" value="UniProtKB-ARBA"/>
</dbReference>
<dbReference type="STRING" id="554055.A0A2P6V1X8"/>
<comment type="similarity">
    <text evidence="1">Belongs to the diacylglycerol acyltransferase family.</text>
</comment>
<name>A0A2P6V1X8_9CHLO</name>
<dbReference type="SUPFAM" id="SSF53474">
    <property type="entry name" value="alpha/beta-Hydrolases"/>
    <property type="match status" value="1"/>
</dbReference>
<protein>
    <submittedName>
        <fullName evidence="6">Acyltransferase chloroplastic</fullName>
    </submittedName>
</protein>
<feature type="region of interest" description="Disordered" evidence="4">
    <location>
        <begin position="507"/>
        <end position="545"/>
    </location>
</feature>
<dbReference type="PANTHER" id="PTHR22753">
    <property type="entry name" value="TRANSMEMBRANE PROTEIN 68"/>
    <property type="match status" value="1"/>
</dbReference>
<dbReference type="Pfam" id="PF00561">
    <property type="entry name" value="Abhydrolase_1"/>
    <property type="match status" value="1"/>
</dbReference>
<dbReference type="AlphaFoldDB" id="A0A2P6V1X8"/>
<reference evidence="6 7" key="1">
    <citation type="journal article" date="2018" name="Plant J.">
        <title>Genome sequences of Chlorella sorokiniana UTEX 1602 and Micractinium conductrix SAG 241.80: implications to maltose excretion by a green alga.</title>
        <authorList>
            <person name="Arriola M.B."/>
            <person name="Velmurugan N."/>
            <person name="Zhang Y."/>
            <person name="Plunkett M.H."/>
            <person name="Hondzo H."/>
            <person name="Barney B.M."/>
        </authorList>
    </citation>
    <scope>NUCLEOTIDE SEQUENCE [LARGE SCALE GENOMIC DNA]</scope>
    <source>
        <strain evidence="6 7">SAG 241.80</strain>
    </source>
</reference>
<evidence type="ECO:0000313" key="7">
    <source>
        <dbReference type="Proteomes" id="UP000239649"/>
    </source>
</evidence>
<keyword evidence="3 6" id="KW-0012">Acyltransferase</keyword>
<feature type="compositionally biased region" description="Low complexity" evidence="4">
    <location>
        <begin position="37"/>
        <end position="62"/>
    </location>
</feature>
<evidence type="ECO:0000259" key="5">
    <source>
        <dbReference type="Pfam" id="PF00561"/>
    </source>
</evidence>
<keyword evidence="7" id="KW-1185">Reference proteome</keyword>
<accession>A0A2P6V1X8</accession>
<feature type="compositionally biased region" description="Basic residues" evidence="4">
    <location>
        <begin position="21"/>
        <end position="34"/>
    </location>
</feature>
<evidence type="ECO:0000256" key="2">
    <source>
        <dbReference type="ARBA" id="ARBA00022679"/>
    </source>
</evidence>
<comment type="caution">
    <text evidence="6">The sequence shown here is derived from an EMBL/GenBank/DDBJ whole genome shotgun (WGS) entry which is preliminary data.</text>
</comment>
<evidence type="ECO:0000256" key="1">
    <source>
        <dbReference type="ARBA" id="ARBA00005420"/>
    </source>
</evidence>
<feature type="compositionally biased region" description="Low complexity" evidence="4">
    <location>
        <begin position="526"/>
        <end position="544"/>
    </location>
</feature>
<feature type="region of interest" description="Disordered" evidence="4">
    <location>
        <begin position="1"/>
        <end position="62"/>
    </location>
</feature>
<evidence type="ECO:0000313" key="6">
    <source>
        <dbReference type="EMBL" id="PSC68099.1"/>
    </source>
</evidence>
<dbReference type="GO" id="GO:0016020">
    <property type="term" value="C:membrane"/>
    <property type="evidence" value="ECO:0007669"/>
    <property type="project" value="TreeGrafter"/>
</dbReference>
<dbReference type="InterPro" id="IPR007130">
    <property type="entry name" value="DAGAT"/>
</dbReference>
<dbReference type="EMBL" id="LHPF02000042">
    <property type="protein sequence ID" value="PSC68099.1"/>
    <property type="molecule type" value="Genomic_DNA"/>
</dbReference>
<dbReference type="OrthoDB" id="44277at2759"/>
<dbReference type="InterPro" id="IPR000073">
    <property type="entry name" value="AB_hydrolase_1"/>
</dbReference>
<gene>
    <name evidence="6" type="ORF">C2E20_8261</name>
</gene>
<feature type="region of interest" description="Disordered" evidence="4">
    <location>
        <begin position="568"/>
        <end position="596"/>
    </location>
</feature>